<reference evidence="10" key="2">
    <citation type="submission" date="2015-01" db="EMBL/GenBank/DDBJ databases">
        <title>Evolutionary Origins and Diversification of the Mycorrhizal Mutualists.</title>
        <authorList>
            <consortium name="DOE Joint Genome Institute"/>
            <consortium name="Mycorrhizal Genomics Consortium"/>
            <person name="Kohler A."/>
            <person name="Kuo A."/>
            <person name="Nagy L.G."/>
            <person name="Floudas D."/>
            <person name="Copeland A."/>
            <person name="Barry K.W."/>
            <person name="Cichocki N."/>
            <person name="Veneault-Fourrey C."/>
            <person name="LaButti K."/>
            <person name="Lindquist E.A."/>
            <person name="Lipzen A."/>
            <person name="Lundell T."/>
            <person name="Morin E."/>
            <person name="Murat C."/>
            <person name="Riley R."/>
            <person name="Ohm R."/>
            <person name="Sun H."/>
            <person name="Tunlid A."/>
            <person name="Henrissat B."/>
            <person name="Grigoriev I.V."/>
            <person name="Hibbett D.S."/>
            <person name="Martin F."/>
        </authorList>
    </citation>
    <scope>NUCLEOTIDE SEQUENCE [LARGE SCALE GENOMIC DNA]</scope>
    <source>
        <strain evidence="10">Zn</strain>
    </source>
</reference>
<dbReference type="Pfam" id="PF07690">
    <property type="entry name" value="MFS_1"/>
    <property type="match status" value="1"/>
</dbReference>
<feature type="transmembrane region" description="Helical" evidence="7">
    <location>
        <begin position="207"/>
        <end position="229"/>
    </location>
</feature>
<organism evidence="9 10">
    <name type="scientific">Oidiodendron maius (strain Zn)</name>
    <dbReference type="NCBI Taxonomy" id="913774"/>
    <lineage>
        <taxon>Eukaryota</taxon>
        <taxon>Fungi</taxon>
        <taxon>Dikarya</taxon>
        <taxon>Ascomycota</taxon>
        <taxon>Pezizomycotina</taxon>
        <taxon>Leotiomycetes</taxon>
        <taxon>Leotiomycetes incertae sedis</taxon>
        <taxon>Myxotrichaceae</taxon>
        <taxon>Oidiodendron</taxon>
    </lineage>
</organism>
<dbReference type="Gene3D" id="1.20.1250.20">
    <property type="entry name" value="MFS general substrate transporter like domains"/>
    <property type="match status" value="1"/>
</dbReference>
<keyword evidence="10" id="KW-1185">Reference proteome</keyword>
<dbReference type="EMBL" id="KN832872">
    <property type="protein sequence ID" value="KIN05359.1"/>
    <property type="molecule type" value="Genomic_DNA"/>
</dbReference>
<keyword evidence="4 7" id="KW-1133">Transmembrane helix</keyword>
<dbReference type="Proteomes" id="UP000054321">
    <property type="component" value="Unassembled WGS sequence"/>
</dbReference>
<evidence type="ECO:0000256" key="5">
    <source>
        <dbReference type="ARBA" id="ARBA00023136"/>
    </source>
</evidence>
<dbReference type="FunFam" id="1.20.1720.10:FF:000009">
    <property type="entry name" value="MFS multidrug transporter"/>
    <property type="match status" value="1"/>
</dbReference>
<evidence type="ECO:0000256" key="4">
    <source>
        <dbReference type="ARBA" id="ARBA00022989"/>
    </source>
</evidence>
<keyword evidence="5 7" id="KW-0472">Membrane</keyword>
<feature type="compositionally biased region" description="Polar residues" evidence="6">
    <location>
        <begin position="1"/>
        <end position="13"/>
    </location>
</feature>
<evidence type="ECO:0000256" key="3">
    <source>
        <dbReference type="ARBA" id="ARBA00022692"/>
    </source>
</evidence>
<feature type="transmembrane region" description="Helical" evidence="7">
    <location>
        <begin position="144"/>
        <end position="167"/>
    </location>
</feature>
<dbReference type="AlphaFoldDB" id="A0A0C3D278"/>
<dbReference type="PANTHER" id="PTHR23502">
    <property type="entry name" value="MAJOR FACILITATOR SUPERFAMILY"/>
    <property type="match status" value="1"/>
</dbReference>
<comment type="subcellular location">
    <subcellularLocation>
        <location evidence="1">Membrane</location>
        <topology evidence="1">Multi-pass membrane protein</topology>
    </subcellularLocation>
</comment>
<feature type="transmembrane region" description="Helical" evidence="7">
    <location>
        <begin position="294"/>
        <end position="317"/>
    </location>
</feature>
<evidence type="ECO:0000313" key="10">
    <source>
        <dbReference type="Proteomes" id="UP000054321"/>
    </source>
</evidence>
<keyword evidence="2" id="KW-0813">Transport</keyword>
<evidence type="ECO:0000259" key="8">
    <source>
        <dbReference type="PROSITE" id="PS50850"/>
    </source>
</evidence>
<feature type="transmembrane region" description="Helical" evidence="7">
    <location>
        <begin position="461"/>
        <end position="481"/>
    </location>
</feature>
<evidence type="ECO:0000256" key="2">
    <source>
        <dbReference type="ARBA" id="ARBA00022448"/>
    </source>
</evidence>
<feature type="transmembrane region" description="Helical" evidence="7">
    <location>
        <begin position="121"/>
        <end position="138"/>
    </location>
</feature>
<dbReference type="STRING" id="913774.A0A0C3D278"/>
<feature type="transmembrane region" description="Helical" evidence="7">
    <location>
        <begin position="49"/>
        <end position="70"/>
    </location>
</feature>
<evidence type="ECO:0000256" key="7">
    <source>
        <dbReference type="SAM" id="Phobius"/>
    </source>
</evidence>
<dbReference type="GO" id="GO:0022857">
    <property type="term" value="F:transmembrane transporter activity"/>
    <property type="evidence" value="ECO:0007669"/>
    <property type="project" value="InterPro"/>
</dbReference>
<evidence type="ECO:0000256" key="1">
    <source>
        <dbReference type="ARBA" id="ARBA00004141"/>
    </source>
</evidence>
<accession>A0A0C3D278</accession>
<dbReference type="PANTHER" id="PTHR23502:SF144">
    <property type="entry name" value="MAJOR FACILITATOR SUPERFAMILY (MFS) PROFILE DOMAIN-CONTAINING PROTEIN"/>
    <property type="match status" value="1"/>
</dbReference>
<reference evidence="9 10" key="1">
    <citation type="submission" date="2014-04" db="EMBL/GenBank/DDBJ databases">
        <authorList>
            <consortium name="DOE Joint Genome Institute"/>
            <person name="Kuo A."/>
            <person name="Martino E."/>
            <person name="Perotto S."/>
            <person name="Kohler A."/>
            <person name="Nagy L.G."/>
            <person name="Floudas D."/>
            <person name="Copeland A."/>
            <person name="Barry K.W."/>
            <person name="Cichocki N."/>
            <person name="Veneault-Fourrey C."/>
            <person name="LaButti K."/>
            <person name="Lindquist E.A."/>
            <person name="Lipzen A."/>
            <person name="Lundell T."/>
            <person name="Morin E."/>
            <person name="Murat C."/>
            <person name="Sun H."/>
            <person name="Tunlid A."/>
            <person name="Henrissat B."/>
            <person name="Grigoriev I.V."/>
            <person name="Hibbett D.S."/>
            <person name="Martin F."/>
            <person name="Nordberg H.P."/>
            <person name="Cantor M.N."/>
            <person name="Hua S.X."/>
        </authorList>
    </citation>
    <scope>NUCLEOTIDE SEQUENCE [LARGE SCALE GENOMIC DNA]</scope>
    <source>
        <strain evidence="9 10">Zn</strain>
    </source>
</reference>
<feature type="transmembrane region" description="Helical" evidence="7">
    <location>
        <begin position="419"/>
        <end position="440"/>
    </location>
</feature>
<dbReference type="InParanoid" id="A0A0C3D278"/>
<name>A0A0C3D278_OIDMZ</name>
<dbReference type="PROSITE" id="PS50850">
    <property type="entry name" value="MFS"/>
    <property type="match status" value="1"/>
</dbReference>
<dbReference type="FunCoup" id="A0A0C3D278">
    <property type="interactions" value="102"/>
</dbReference>
<dbReference type="GO" id="GO:0005886">
    <property type="term" value="C:plasma membrane"/>
    <property type="evidence" value="ECO:0007669"/>
    <property type="project" value="TreeGrafter"/>
</dbReference>
<evidence type="ECO:0000256" key="6">
    <source>
        <dbReference type="SAM" id="MobiDB-lite"/>
    </source>
</evidence>
<feature type="transmembrane region" description="Helical" evidence="7">
    <location>
        <begin position="487"/>
        <end position="509"/>
    </location>
</feature>
<gene>
    <name evidence="9" type="ORF">OIDMADRAFT_114547</name>
</gene>
<protein>
    <recommendedName>
        <fullName evidence="8">Major facilitator superfamily (MFS) profile domain-containing protein</fullName>
    </recommendedName>
</protein>
<keyword evidence="3 7" id="KW-0812">Transmembrane</keyword>
<dbReference type="Gene3D" id="1.20.1720.10">
    <property type="entry name" value="Multidrug resistance protein D"/>
    <property type="match status" value="1"/>
</dbReference>
<dbReference type="OrthoDB" id="440553at2759"/>
<feature type="transmembrane region" description="Helical" evidence="7">
    <location>
        <begin position="337"/>
        <end position="358"/>
    </location>
</feature>
<dbReference type="InterPro" id="IPR036259">
    <property type="entry name" value="MFS_trans_sf"/>
</dbReference>
<dbReference type="InterPro" id="IPR011701">
    <property type="entry name" value="MFS"/>
</dbReference>
<sequence length="526" mass="58110">MHGNHETSLNGNGEQYLPGANGAAQPEESMPLLPQYEEKYSCFSVAQKTFIIFTAAFASTFSPFSSNIYYPAMNSIAHDLRVTASMMNLTITAYMATRQIFQGLAPTFMGNLSDTAGRRPVYVLCFGIYFCANIGLAIQRNYWVLLAFRALQSTGISATIALSNAVAADIVTSAERGTYLGIASLGSILGPVLGPALGGLISEYWSWYGIFWVLAILSGFVLVAMLLFFPETCRHVVGDGSIPPPPWSRSLLNILSDRRKRREGINMEEEYTRRDELSKKRRIRFPNPLTTLRLLFELPTSLILLANGVSYGAYYAVTSSMPAEFAAIYGLNNLQIGLTYIPIGLGTILSSFTNGWAVDWNFKRIAAKNGSMLRVKNGKQDLTMFPVERARLQIAIPSSITAAICIAAYGWLLHYEGPLWAAILFLFFIGYFMTASYNVMNILIVDLNYDKPATATAANNLLRCFIGAAATATIIPLLEFIGRGKSYTIVAGIWMGITPLSILVYWFGLKWRQVRDTRKVGDIEAR</sequence>
<dbReference type="SUPFAM" id="SSF103473">
    <property type="entry name" value="MFS general substrate transporter"/>
    <property type="match status" value="1"/>
</dbReference>
<feature type="transmembrane region" description="Helical" evidence="7">
    <location>
        <begin position="394"/>
        <end position="413"/>
    </location>
</feature>
<evidence type="ECO:0000313" key="9">
    <source>
        <dbReference type="EMBL" id="KIN05359.1"/>
    </source>
</evidence>
<proteinExistence type="predicted"/>
<dbReference type="InterPro" id="IPR020846">
    <property type="entry name" value="MFS_dom"/>
</dbReference>
<feature type="domain" description="Major facilitator superfamily (MFS) profile" evidence="8">
    <location>
        <begin position="51"/>
        <end position="513"/>
    </location>
</feature>
<feature type="region of interest" description="Disordered" evidence="6">
    <location>
        <begin position="1"/>
        <end position="26"/>
    </location>
</feature>
<dbReference type="HOGENOM" id="CLU_008455_8_4_1"/>
<feature type="transmembrane region" description="Helical" evidence="7">
    <location>
        <begin position="179"/>
        <end position="201"/>
    </location>
</feature>